<evidence type="ECO:0000256" key="7">
    <source>
        <dbReference type="PROSITE-ProRule" id="PRU01360"/>
    </source>
</evidence>
<dbReference type="InterPro" id="IPR037066">
    <property type="entry name" value="Plug_dom_sf"/>
</dbReference>
<sequence length="1049" mass="115415">MKKRVHYAHYAFLVLPLLGLSPVTTQAAVLARETHEPGANLHLFNSLKQTGVTVTGKITGDNNDGLPGVAIQVKGTSLGTATDIDGNYQLAVPDGNATLVISYVGYTSQEVPVRNRTTINVTMAPDVKALKEVVVVGYGTQNKADVSVAVGSVTGEAIAERGTVNALQGVQGQVAGVDISSGSGRAGANFSVQIRGQNSLANAQPLFVVDGVIVPDINFLNPQDIAKMDVLKDAASTAIYGSRGSNGVVIVTTKQGTGVKGGTSISYDGYTGVRQVARMPDFMDGDQWWEFRQNSFIVPELIAGNNAYPSTIGGAENPAIAQLIADKNYTNWRDQVLQTGRQNNHWITVAGMSENNMQYVIGAGYQNEKGNFVNDNFERYNFKASVDHKISDKWAAGVNFNFSLSEIERGSDLAVTNAFRMAPIFSPYDADGNLVFRPGQIPIPGTTNVTSMTSSVNPLIDNANSVNNTRRYFGVGNLYLQYSPVSWLDLRSTFSPSVSFNRQGRYWGPLTESRGLQAAAAELERRENFSYIMDNIITARKEINEHSFTFTGLHSIQRDQFESNFNRVSGLPFNSSFNNLETATTRERSTSAYSEFSIMSFMARLNYSFHDRYLVTLASRWDGSSKLSTGNKWSSFPSVGLGWRISEENFMQDVSLVSELKARVSLGYAGNNNNVNPYGTQMNLSSPTFYDFGGAVALGYTPNQLPNPGLSWERTREVNAGLDYGILNNRVTGSVDVYNKLSDGLILRRQIALENGYPDVIDNIGSVKNTGVELSLRTVNVSTSKVTWTTTFNFSRNKNEIVELLGGQEDMPGNAWFIGQPINVNYTYIFDGIWQENERDLAEVYRQIPGQAKVVDIDDNQVINNNDRAVIGQKDPKWIGGFSTQLTFMNFDLSASMFGRQGQLVYSPFHAEFVNMGDRGRNKLDVDYYMAPNSVTPTRASNTYPLPGRPGDYWGLVGYYRDASFFKVQNISLGYSLPAPVLERIRVKALRVYANVLNPFVFTKYDGFDPEYADGLDRTTTNVNNNTNGNLNNTGPSTITYQFGVNVKF</sequence>
<keyword evidence="5 7" id="KW-0472">Membrane</keyword>
<dbReference type="Gene3D" id="2.170.130.10">
    <property type="entry name" value="TonB-dependent receptor, plug domain"/>
    <property type="match status" value="1"/>
</dbReference>
<dbReference type="OrthoDB" id="9768177at2"/>
<dbReference type="SUPFAM" id="SSF56935">
    <property type="entry name" value="Porins"/>
    <property type="match status" value="1"/>
</dbReference>
<feature type="chain" id="PRO_5022838116" evidence="8">
    <location>
        <begin position="28"/>
        <end position="1049"/>
    </location>
</feature>
<dbReference type="NCBIfam" id="TIGR04057">
    <property type="entry name" value="SusC_RagA_signa"/>
    <property type="match status" value="1"/>
</dbReference>
<evidence type="ECO:0000256" key="3">
    <source>
        <dbReference type="ARBA" id="ARBA00022452"/>
    </source>
</evidence>
<evidence type="ECO:0000256" key="5">
    <source>
        <dbReference type="ARBA" id="ARBA00023136"/>
    </source>
</evidence>
<dbReference type="RefSeq" id="WP_147921103.1">
    <property type="nucleotide sequence ID" value="NZ_VRTY01000021.1"/>
</dbReference>
<evidence type="ECO:0000259" key="9">
    <source>
        <dbReference type="Pfam" id="PF07715"/>
    </source>
</evidence>
<gene>
    <name evidence="10" type="ORF">FVR03_07395</name>
</gene>
<feature type="signal peptide" evidence="8">
    <location>
        <begin position="1"/>
        <end position="27"/>
    </location>
</feature>
<feature type="domain" description="TonB-dependent receptor plug" evidence="9">
    <location>
        <begin position="143"/>
        <end position="248"/>
    </location>
</feature>
<evidence type="ECO:0000256" key="2">
    <source>
        <dbReference type="ARBA" id="ARBA00022448"/>
    </source>
</evidence>
<dbReference type="EMBL" id="VRTY01000021">
    <property type="protein sequence ID" value="TXK48898.1"/>
    <property type="molecule type" value="Genomic_DNA"/>
</dbReference>
<dbReference type="Gene3D" id="2.60.40.1120">
    <property type="entry name" value="Carboxypeptidase-like, regulatory domain"/>
    <property type="match status" value="1"/>
</dbReference>
<evidence type="ECO:0000256" key="6">
    <source>
        <dbReference type="ARBA" id="ARBA00023237"/>
    </source>
</evidence>
<dbReference type="Gene3D" id="2.40.170.20">
    <property type="entry name" value="TonB-dependent receptor, beta-barrel domain"/>
    <property type="match status" value="1"/>
</dbReference>
<keyword evidence="6 7" id="KW-0998">Cell outer membrane</keyword>
<dbReference type="PROSITE" id="PS52016">
    <property type="entry name" value="TONB_DEPENDENT_REC_3"/>
    <property type="match status" value="1"/>
</dbReference>
<evidence type="ECO:0000313" key="10">
    <source>
        <dbReference type="EMBL" id="TXK48898.1"/>
    </source>
</evidence>
<proteinExistence type="inferred from homology"/>
<keyword evidence="8" id="KW-0732">Signal</keyword>
<evidence type="ECO:0000256" key="1">
    <source>
        <dbReference type="ARBA" id="ARBA00004571"/>
    </source>
</evidence>
<keyword evidence="10" id="KW-0675">Receptor</keyword>
<comment type="subcellular location">
    <subcellularLocation>
        <location evidence="1 7">Cell outer membrane</location>
        <topology evidence="1 7">Multi-pass membrane protein</topology>
    </subcellularLocation>
</comment>
<organism evidence="10 11">
    <name type="scientific">Pontibacter qinzhouensis</name>
    <dbReference type="NCBI Taxonomy" id="2603253"/>
    <lineage>
        <taxon>Bacteria</taxon>
        <taxon>Pseudomonadati</taxon>
        <taxon>Bacteroidota</taxon>
        <taxon>Cytophagia</taxon>
        <taxon>Cytophagales</taxon>
        <taxon>Hymenobacteraceae</taxon>
        <taxon>Pontibacter</taxon>
    </lineage>
</organism>
<dbReference type="Pfam" id="PF13715">
    <property type="entry name" value="CarbopepD_reg_2"/>
    <property type="match status" value="1"/>
</dbReference>
<dbReference type="InterPro" id="IPR023997">
    <property type="entry name" value="TonB-dep_OMP_SusC/RagA_CS"/>
</dbReference>
<dbReference type="InterPro" id="IPR023996">
    <property type="entry name" value="TonB-dep_OMP_SusC/RagA"/>
</dbReference>
<dbReference type="AlphaFoldDB" id="A0A5C8KAK5"/>
<dbReference type="SUPFAM" id="SSF49464">
    <property type="entry name" value="Carboxypeptidase regulatory domain-like"/>
    <property type="match status" value="1"/>
</dbReference>
<dbReference type="FunFam" id="2.60.40.1120:FF:000003">
    <property type="entry name" value="Outer membrane protein Omp121"/>
    <property type="match status" value="1"/>
</dbReference>
<dbReference type="InterPro" id="IPR012910">
    <property type="entry name" value="Plug_dom"/>
</dbReference>
<evidence type="ECO:0000313" key="11">
    <source>
        <dbReference type="Proteomes" id="UP000321926"/>
    </source>
</evidence>
<dbReference type="GO" id="GO:0009279">
    <property type="term" value="C:cell outer membrane"/>
    <property type="evidence" value="ECO:0007669"/>
    <property type="project" value="UniProtKB-SubCell"/>
</dbReference>
<comment type="similarity">
    <text evidence="7">Belongs to the TonB-dependent receptor family.</text>
</comment>
<dbReference type="InterPro" id="IPR039426">
    <property type="entry name" value="TonB-dep_rcpt-like"/>
</dbReference>
<keyword evidence="3 7" id="KW-1134">Transmembrane beta strand</keyword>
<keyword evidence="2 7" id="KW-0813">Transport</keyword>
<accession>A0A5C8KAK5</accession>
<evidence type="ECO:0000256" key="4">
    <source>
        <dbReference type="ARBA" id="ARBA00022692"/>
    </source>
</evidence>
<comment type="caution">
    <text evidence="10">The sequence shown here is derived from an EMBL/GenBank/DDBJ whole genome shotgun (WGS) entry which is preliminary data.</text>
</comment>
<keyword evidence="4 7" id="KW-0812">Transmembrane</keyword>
<reference evidence="10 11" key="1">
    <citation type="submission" date="2019-08" db="EMBL/GenBank/DDBJ databases">
        <authorList>
            <person name="Shi S."/>
        </authorList>
    </citation>
    <scope>NUCLEOTIDE SEQUENCE [LARGE SCALE GENOMIC DNA]</scope>
    <source>
        <strain evidence="10 11">GY10130</strain>
    </source>
</reference>
<dbReference type="Proteomes" id="UP000321926">
    <property type="component" value="Unassembled WGS sequence"/>
</dbReference>
<keyword evidence="11" id="KW-1185">Reference proteome</keyword>
<name>A0A5C8KAK5_9BACT</name>
<dbReference type="NCBIfam" id="TIGR04056">
    <property type="entry name" value="OMP_RagA_SusC"/>
    <property type="match status" value="1"/>
</dbReference>
<evidence type="ECO:0000256" key="8">
    <source>
        <dbReference type="SAM" id="SignalP"/>
    </source>
</evidence>
<dbReference type="InterPro" id="IPR036942">
    <property type="entry name" value="Beta-barrel_TonB_sf"/>
</dbReference>
<protein>
    <submittedName>
        <fullName evidence="10">TonB-dependent receptor</fullName>
    </submittedName>
</protein>
<dbReference type="Pfam" id="PF07715">
    <property type="entry name" value="Plug"/>
    <property type="match status" value="1"/>
</dbReference>
<dbReference type="InterPro" id="IPR008969">
    <property type="entry name" value="CarboxyPept-like_regulatory"/>
</dbReference>